<comment type="caution">
    <text evidence="2">The sequence shown here is derived from an EMBL/GenBank/DDBJ whole genome shotgun (WGS) entry which is preliminary data.</text>
</comment>
<name>A0A840V9Y3_9BACT</name>
<dbReference type="AlphaFoldDB" id="A0A840V9Y3"/>
<keyword evidence="1" id="KW-0472">Membrane</keyword>
<feature type="transmembrane region" description="Helical" evidence="1">
    <location>
        <begin position="12"/>
        <end position="31"/>
    </location>
</feature>
<proteinExistence type="predicted"/>
<reference evidence="2 3" key="1">
    <citation type="submission" date="2020-08" db="EMBL/GenBank/DDBJ databases">
        <title>Genomic Encyclopedia of Type Strains, Phase IV (KMG-IV): sequencing the most valuable type-strain genomes for metagenomic binning, comparative biology and taxonomic classification.</title>
        <authorList>
            <person name="Goeker M."/>
        </authorList>
    </citation>
    <scope>NUCLEOTIDE SEQUENCE [LARGE SCALE GENOMIC DNA]</scope>
    <source>
        <strain evidence="2 3">YC6886</strain>
    </source>
</reference>
<dbReference type="Proteomes" id="UP000557717">
    <property type="component" value="Unassembled WGS sequence"/>
</dbReference>
<dbReference type="EMBL" id="JACHFD010000004">
    <property type="protein sequence ID" value="MBB5350760.1"/>
    <property type="molecule type" value="Genomic_DNA"/>
</dbReference>
<evidence type="ECO:0000313" key="3">
    <source>
        <dbReference type="Proteomes" id="UP000557717"/>
    </source>
</evidence>
<sequence>MNAPYHHQLHNCLPVGMAAAWAWVSVISLVTKEKTDRLDNSFPLMGPGGPGEP</sequence>
<keyword evidence="3" id="KW-1185">Reference proteome</keyword>
<organism evidence="2 3">
    <name type="scientific">Haloferula luteola</name>
    <dbReference type="NCBI Taxonomy" id="595692"/>
    <lineage>
        <taxon>Bacteria</taxon>
        <taxon>Pseudomonadati</taxon>
        <taxon>Verrucomicrobiota</taxon>
        <taxon>Verrucomicrobiia</taxon>
        <taxon>Verrucomicrobiales</taxon>
        <taxon>Verrucomicrobiaceae</taxon>
        <taxon>Haloferula</taxon>
    </lineage>
</organism>
<accession>A0A840V9Y3</accession>
<keyword evidence="1" id="KW-1133">Transmembrane helix</keyword>
<keyword evidence="1" id="KW-0812">Transmembrane</keyword>
<gene>
    <name evidence="2" type="ORF">HNR46_000994</name>
</gene>
<protein>
    <submittedName>
        <fullName evidence="2">Uncharacterized protein</fullName>
    </submittedName>
</protein>
<evidence type="ECO:0000256" key="1">
    <source>
        <dbReference type="SAM" id="Phobius"/>
    </source>
</evidence>
<evidence type="ECO:0000313" key="2">
    <source>
        <dbReference type="EMBL" id="MBB5350760.1"/>
    </source>
</evidence>